<dbReference type="PROSITE" id="PS00061">
    <property type="entry name" value="ADH_SHORT"/>
    <property type="match status" value="1"/>
</dbReference>
<keyword evidence="3" id="KW-0560">Oxidoreductase</keyword>
<dbReference type="FunFam" id="3.40.50.720:FF:000374">
    <property type="entry name" value="3-oxoacyl-(Acyl-carrier-protein) reductase"/>
    <property type="match status" value="1"/>
</dbReference>
<accession>A0A7U2I4Q6</accession>
<dbReference type="PANTHER" id="PTHR43639:SF1">
    <property type="entry name" value="SHORT-CHAIN DEHYDROGENASE_REDUCTASE FAMILY PROTEIN"/>
    <property type="match status" value="1"/>
</dbReference>
<dbReference type="InterPro" id="IPR020904">
    <property type="entry name" value="Sc_DH/Rdtase_CS"/>
</dbReference>
<organism evidence="5 6">
    <name type="scientific">Phaeosphaeria nodorum (strain SN15 / ATCC MYA-4574 / FGSC 10173)</name>
    <name type="common">Glume blotch fungus</name>
    <name type="synonym">Parastagonospora nodorum</name>
    <dbReference type="NCBI Taxonomy" id="321614"/>
    <lineage>
        <taxon>Eukaryota</taxon>
        <taxon>Fungi</taxon>
        <taxon>Dikarya</taxon>
        <taxon>Ascomycota</taxon>
        <taxon>Pezizomycotina</taxon>
        <taxon>Dothideomycetes</taxon>
        <taxon>Pleosporomycetidae</taxon>
        <taxon>Pleosporales</taxon>
        <taxon>Pleosporineae</taxon>
        <taxon>Phaeosphaeriaceae</taxon>
        <taxon>Parastagonospora</taxon>
    </lineage>
</organism>
<evidence type="ECO:0000313" key="6">
    <source>
        <dbReference type="Proteomes" id="UP000663193"/>
    </source>
</evidence>
<dbReference type="EMBL" id="CP069034">
    <property type="protein sequence ID" value="QRD01624.1"/>
    <property type="molecule type" value="Genomic_DNA"/>
</dbReference>
<comment type="similarity">
    <text evidence="1">Belongs to the short-chain dehydrogenases/reductases (SDR) family.</text>
</comment>
<dbReference type="InterPro" id="IPR002347">
    <property type="entry name" value="SDR_fam"/>
</dbReference>
<keyword evidence="2" id="KW-0521">NADP</keyword>
<dbReference type="OMA" id="MTYRASK"/>
<evidence type="ECO:0000256" key="2">
    <source>
        <dbReference type="ARBA" id="ARBA00022857"/>
    </source>
</evidence>
<dbReference type="PRINTS" id="PR00080">
    <property type="entry name" value="SDRFAMILY"/>
</dbReference>
<sequence>MTSHDNYTLPLQSKVAIVTGASRGIGAGIALELARRGAKITLVYTSPTSKQLTEKLVLDIKSLKNGSDAKMVQADLSRIDAPEKIVVATLEAFGDEIDILVNNAGVLTAKPVAETTAEDYAAIFDVNVRAPLLMTKAVVPHLRAPGRIINMSSVGARMGPPQFALYAASKGAIEGMTRSLAQELGDAGHTVNAVAPGPTQSEMLDDVPKDIVENQLKTTAVEHRIGTVDDVARVVAWLASEDARWISGQCISASGGFLMI</sequence>
<dbReference type="SMART" id="SM00822">
    <property type="entry name" value="PKS_KR"/>
    <property type="match status" value="1"/>
</dbReference>
<name>A0A7U2I4Q6_PHANO</name>
<dbReference type="OrthoDB" id="47007at2759"/>
<dbReference type="InterPro" id="IPR036291">
    <property type="entry name" value="NAD(P)-bd_dom_sf"/>
</dbReference>
<dbReference type="PRINTS" id="PR00081">
    <property type="entry name" value="GDHRDH"/>
</dbReference>
<dbReference type="GO" id="GO:0016491">
    <property type="term" value="F:oxidoreductase activity"/>
    <property type="evidence" value="ECO:0007669"/>
    <property type="project" value="UniProtKB-KW"/>
</dbReference>
<dbReference type="Gene3D" id="3.40.50.720">
    <property type="entry name" value="NAD(P)-binding Rossmann-like Domain"/>
    <property type="match status" value="1"/>
</dbReference>
<feature type="domain" description="Ketoreductase" evidence="4">
    <location>
        <begin position="14"/>
        <end position="199"/>
    </location>
</feature>
<dbReference type="Proteomes" id="UP000663193">
    <property type="component" value="Chromosome 12"/>
</dbReference>
<reference evidence="6" key="1">
    <citation type="journal article" date="2021" name="BMC Genomics">
        <title>Chromosome-level genome assembly and manually-curated proteome of model necrotroph Parastagonospora nodorum Sn15 reveals a genome-wide trove of candidate effector homologs, and redundancy of virulence-related functions within an accessory chromosome.</title>
        <authorList>
            <person name="Bertazzoni S."/>
            <person name="Jones D.A.B."/>
            <person name="Phan H.T."/>
            <person name="Tan K.-C."/>
            <person name="Hane J.K."/>
        </authorList>
    </citation>
    <scope>NUCLEOTIDE SEQUENCE [LARGE SCALE GENOMIC DNA]</scope>
    <source>
        <strain evidence="6">SN15 / ATCC MYA-4574 / FGSC 10173)</strain>
    </source>
</reference>
<evidence type="ECO:0000259" key="4">
    <source>
        <dbReference type="SMART" id="SM00822"/>
    </source>
</evidence>
<protein>
    <recommendedName>
        <fullName evidence="4">Ketoreductase domain-containing protein</fullName>
    </recommendedName>
</protein>
<dbReference type="PANTHER" id="PTHR43639">
    <property type="entry name" value="OXIDOREDUCTASE, SHORT-CHAIN DEHYDROGENASE/REDUCTASE FAMILY (AFU_ORTHOLOGUE AFUA_5G02870)"/>
    <property type="match status" value="1"/>
</dbReference>
<evidence type="ECO:0000256" key="1">
    <source>
        <dbReference type="ARBA" id="ARBA00006484"/>
    </source>
</evidence>
<dbReference type="InterPro" id="IPR057326">
    <property type="entry name" value="KR_dom"/>
</dbReference>
<gene>
    <name evidence="5" type="ORF">JI435_122610</name>
</gene>
<dbReference type="VEuPathDB" id="FungiDB:JI435_122610"/>
<dbReference type="AlphaFoldDB" id="A0A7U2I4Q6"/>
<proteinExistence type="inferred from homology"/>
<evidence type="ECO:0000313" key="5">
    <source>
        <dbReference type="EMBL" id="QRD01624.1"/>
    </source>
</evidence>
<evidence type="ECO:0000256" key="3">
    <source>
        <dbReference type="ARBA" id="ARBA00023002"/>
    </source>
</evidence>
<keyword evidence="6" id="KW-1185">Reference proteome</keyword>
<dbReference type="Pfam" id="PF13561">
    <property type="entry name" value="adh_short_C2"/>
    <property type="match status" value="1"/>
</dbReference>
<dbReference type="SUPFAM" id="SSF51735">
    <property type="entry name" value="NAD(P)-binding Rossmann-fold domains"/>
    <property type="match status" value="1"/>
</dbReference>